<sequence>MVRVHIDELQEGCILAEDVFSKTSRPIVGKQTVLTKELIDVLKAFVVKEAEVEKTLVTGMPFIPVTVIQEKEKDADKDTDKEELNFVDLFLRAKKSFEKEFFSWQSGLPVDISAIRSLLLPLMDMLEKDSSNIFRLHHFSTNDDYLFHHSLAVGILSGYIARKMNYSKGDTIQVGLAGSLADCGMAKVSSRLLNKRTTLSVEDYEEIKKHPTYSYQMVRNSPLLKDSAKIAIIQHHERLNGSGYPFGEKDARIHAFSKIIAVADAYHAMTSDRTFKSRLSPFRVLEIINEDHFGEFDICAVKALNSALLNYTTGSIVRLSDGQEAEILFVEEKSPARPLVKLSETNTILSLEKNRHLFIEDIIYQAGH</sequence>
<organism evidence="2 3">
    <name type="scientific">Mesobacillus zeae</name>
    <dbReference type="NCBI Taxonomy" id="1917180"/>
    <lineage>
        <taxon>Bacteria</taxon>
        <taxon>Bacillati</taxon>
        <taxon>Bacillota</taxon>
        <taxon>Bacilli</taxon>
        <taxon>Bacillales</taxon>
        <taxon>Bacillaceae</taxon>
        <taxon>Mesobacillus</taxon>
    </lineage>
</organism>
<dbReference type="SMART" id="SM00471">
    <property type="entry name" value="HDc"/>
    <property type="match status" value="1"/>
</dbReference>
<protein>
    <submittedName>
        <fullName evidence="2">HD-GYP domain-containing protein</fullName>
    </submittedName>
</protein>
<dbReference type="Gene3D" id="1.10.3210.10">
    <property type="entry name" value="Hypothetical protein af1432"/>
    <property type="match status" value="1"/>
</dbReference>
<dbReference type="SUPFAM" id="SSF109604">
    <property type="entry name" value="HD-domain/PDEase-like"/>
    <property type="match status" value="1"/>
</dbReference>
<dbReference type="PROSITE" id="PS51832">
    <property type="entry name" value="HD_GYP"/>
    <property type="match status" value="1"/>
</dbReference>
<dbReference type="Pfam" id="PF13487">
    <property type="entry name" value="HD_5"/>
    <property type="match status" value="1"/>
</dbReference>
<dbReference type="PANTHER" id="PTHR43155:SF2">
    <property type="entry name" value="CYCLIC DI-GMP PHOSPHODIESTERASE PA4108"/>
    <property type="match status" value="1"/>
</dbReference>
<dbReference type="OrthoDB" id="9759601at2"/>
<dbReference type="InterPro" id="IPR003607">
    <property type="entry name" value="HD/PDEase_dom"/>
</dbReference>
<proteinExistence type="predicted"/>
<evidence type="ECO:0000313" key="2">
    <source>
        <dbReference type="EMBL" id="RID86650.1"/>
    </source>
</evidence>
<accession>A0A398BGA5</accession>
<keyword evidence="3" id="KW-1185">Reference proteome</keyword>
<dbReference type="InterPro" id="IPR037522">
    <property type="entry name" value="HD_GYP_dom"/>
</dbReference>
<dbReference type="CDD" id="cd00077">
    <property type="entry name" value="HDc"/>
    <property type="match status" value="1"/>
</dbReference>
<evidence type="ECO:0000313" key="3">
    <source>
        <dbReference type="Proteomes" id="UP000265816"/>
    </source>
</evidence>
<dbReference type="AlphaFoldDB" id="A0A398BGA5"/>
<comment type="caution">
    <text evidence="2">The sequence shown here is derived from an EMBL/GenBank/DDBJ whole genome shotgun (WGS) entry which is preliminary data.</text>
</comment>
<gene>
    <name evidence="2" type="ORF">D1970_06500</name>
</gene>
<dbReference type="Proteomes" id="UP000265816">
    <property type="component" value="Unassembled WGS sequence"/>
</dbReference>
<name>A0A398BGA5_9BACI</name>
<dbReference type="EMBL" id="QWVT01000012">
    <property type="protein sequence ID" value="RID86650.1"/>
    <property type="molecule type" value="Genomic_DNA"/>
</dbReference>
<evidence type="ECO:0000259" key="1">
    <source>
        <dbReference type="PROSITE" id="PS51832"/>
    </source>
</evidence>
<feature type="domain" description="HD-GYP" evidence="1">
    <location>
        <begin position="124"/>
        <end position="320"/>
    </location>
</feature>
<reference evidence="2" key="1">
    <citation type="submission" date="2018-08" db="EMBL/GenBank/DDBJ databases">
        <title>Bacillus jemisoniae sp. nov., Bacillus chryseoplanitiae sp. nov., Bacillus resnikiae sp. nov., and Bacillus frankliniae sp. nov., isolated from Viking spacecraft and associated surfaces.</title>
        <authorList>
            <person name="Seuylemezian A."/>
            <person name="Vaishampayan P."/>
        </authorList>
    </citation>
    <scope>NUCLEOTIDE SEQUENCE [LARGE SCALE GENOMIC DNA]</scope>
    <source>
        <strain evidence="2">JJ-247</strain>
    </source>
</reference>
<dbReference type="PANTHER" id="PTHR43155">
    <property type="entry name" value="CYCLIC DI-GMP PHOSPHODIESTERASE PA4108-RELATED"/>
    <property type="match status" value="1"/>
</dbReference>